<dbReference type="Gene3D" id="3.30.70.1060">
    <property type="entry name" value="Dimeric alpha+beta barrel"/>
    <property type="match status" value="1"/>
</dbReference>
<evidence type="ECO:0000259" key="1">
    <source>
        <dbReference type="Pfam" id="PF02426"/>
    </source>
</evidence>
<dbReference type="EMBL" id="CAFBMC010000052">
    <property type="protein sequence ID" value="CAB4902049.1"/>
    <property type="molecule type" value="Genomic_DNA"/>
</dbReference>
<dbReference type="InterPro" id="IPR011008">
    <property type="entry name" value="Dimeric_a/b-barrel"/>
</dbReference>
<accession>A0A6J7GF91</accession>
<name>A0A6J7GF91_9ZZZZ</name>
<evidence type="ECO:0000313" key="2">
    <source>
        <dbReference type="EMBL" id="CAB4902049.1"/>
    </source>
</evidence>
<dbReference type="AlphaFoldDB" id="A0A6J7GF91"/>
<reference evidence="2" key="1">
    <citation type="submission" date="2020-05" db="EMBL/GenBank/DDBJ databases">
        <authorList>
            <person name="Chiriac C."/>
            <person name="Salcher M."/>
            <person name="Ghai R."/>
            <person name="Kavagutti S V."/>
        </authorList>
    </citation>
    <scope>NUCLEOTIDE SEQUENCE</scope>
</reference>
<sequence length="87" mass="9713">MNPFMVVCTYQPNTDMAEVAKVIPQEQAIAKSLQEAGRLGAIHLALPRGTVFLEVFAHDLDAAQATVLELPMSKWWDLDIFPLVRPH</sequence>
<protein>
    <submittedName>
        <fullName evidence="2">Unannotated protein</fullName>
    </submittedName>
</protein>
<gene>
    <name evidence="2" type="ORF">UFOPK3495_01013</name>
</gene>
<proteinExistence type="predicted"/>
<feature type="domain" description="Muconolactone isomerase" evidence="1">
    <location>
        <begin position="9"/>
        <end position="85"/>
    </location>
</feature>
<dbReference type="Pfam" id="PF02426">
    <property type="entry name" value="MIase"/>
    <property type="match status" value="1"/>
</dbReference>
<dbReference type="SUPFAM" id="SSF54909">
    <property type="entry name" value="Dimeric alpha+beta barrel"/>
    <property type="match status" value="1"/>
</dbReference>
<dbReference type="InterPro" id="IPR026029">
    <property type="entry name" value="MLI_dom"/>
</dbReference>
<organism evidence="2">
    <name type="scientific">freshwater metagenome</name>
    <dbReference type="NCBI Taxonomy" id="449393"/>
    <lineage>
        <taxon>unclassified sequences</taxon>
        <taxon>metagenomes</taxon>
        <taxon>ecological metagenomes</taxon>
    </lineage>
</organism>